<dbReference type="EMBL" id="CAUH01004252">
    <property type="protein sequence ID" value="CCU79114.1"/>
    <property type="molecule type" value="Genomic_DNA"/>
</dbReference>
<evidence type="ECO:0000259" key="2">
    <source>
        <dbReference type="Pfam" id="PF23647"/>
    </source>
</evidence>
<dbReference type="eggNOG" id="KOG2625">
    <property type="taxonomic scope" value="Eukaryota"/>
</dbReference>
<dbReference type="OrthoDB" id="10250284at2759"/>
<dbReference type="InParanoid" id="N1JBW2"/>
<dbReference type="Proteomes" id="UP000015441">
    <property type="component" value="Unassembled WGS sequence"/>
</dbReference>
<organism evidence="3 4">
    <name type="scientific">Blumeria graminis f. sp. hordei (strain DH14)</name>
    <name type="common">Barley powdery mildew</name>
    <name type="synonym">Oidium monilioides f. sp. hordei</name>
    <dbReference type="NCBI Taxonomy" id="546991"/>
    <lineage>
        <taxon>Eukaryota</taxon>
        <taxon>Fungi</taxon>
        <taxon>Dikarya</taxon>
        <taxon>Ascomycota</taxon>
        <taxon>Pezizomycotina</taxon>
        <taxon>Leotiomycetes</taxon>
        <taxon>Erysiphales</taxon>
        <taxon>Erysiphaceae</taxon>
        <taxon>Blumeria</taxon>
        <taxon>Blumeria hordei</taxon>
    </lineage>
</organism>
<gene>
    <name evidence="3" type="ORF">BGHDH14_bgh05225</name>
</gene>
<comment type="caution">
    <text evidence="3">The sequence shown here is derived from an EMBL/GenBank/DDBJ whole genome shotgun (WGS) entry which is preliminary data.</text>
</comment>
<dbReference type="PANTHER" id="PTHR13134:SF3">
    <property type="entry name" value="TRAFFICKING PROTEIN PARTICLE COMPLEX SUBUNIT 13"/>
    <property type="match status" value="1"/>
</dbReference>
<dbReference type="Pfam" id="PF23647">
    <property type="entry name" value="TRAPPC13_M"/>
    <property type="match status" value="1"/>
</dbReference>
<dbReference type="Pfam" id="PF06159">
    <property type="entry name" value="TRAPPC13_N"/>
    <property type="match status" value="1"/>
</dbReference>
<dbReference type="AlphaFoldDB" id="N1JBW2"/>
<dbReference type="InterPro" id="IPR055427">
    <property type="entry name" value="TRAPPC13_N"/>
</dbReference>
<feature type="domain" description="Trafficking protein particle complex subunit 13 middle" evidence="2">
    <location>
        <begin position="235"/>
        <end position="335"/>
    </location>
</feature>
<evidence type="ECO:0000259" key="1">
    <source>
        <dbReference type="Pfam" id="PF06159"/>
    </source>
</evidence>
<evidence type="ECO:0000313" key="3">
    <source>
        <dbReference type="EMBL" id="CCU79114.1"/>
    </source>
</evidence>
<dbReference type="InterPro" id="IPR010378">
    <property type="entry name" value="TRAPPC13"/>
</dbReference>
<name>N1JBW2_BLUG1</name>
<dbReference type="PANTHER" id="PTHR13134">
    <property type="entry name" value="TRAFFICKING PROTEIN PARTICLE COMPLEX SUBUNIT 13"/>
    <property type="match status" value="1"/>
</dbReference>
<protein>
    <submittedName>
        <fullName evidence="3">DUF974 domain-containing protein</fullName>
    </submittedName>
</protein>
<sequence>MAQLRSPSILESNREPHSVSLKVLRYKSSSILARKMLTLRRLSRPSLSTQQPLPASLDTTLTSASYAYPASHDQDNAFILSPLLTLPPAFGSAYVGETFSCLLSANNEILPDSPAEKTIRAVRIEAEMKVPGSGDSVKLWSDSETRGSEMALQEDSDSTPLGVNLEPGRSFQKIVNYQLKDEGTHVLAVTISYSETSATSGRVRTFRKLYQFVSKNCLVVRSKASALPSSPNLQQNWTLEAQLENCGDETITLDAIELQQREGFSHQSLNWDAPIEGQLMDQPRLMPGDIYQVCFCIHTATDAIPQPVDGKLIFGALCLSWYGSMGKKGSLTTDAMGIRVN</sequence>
<dbReference type="GO" id="GO:1990072">
    <property type="term" value="C:TRAPPIII protein complex"/>
    <property type="evidence" value="ECO:0007669"/>
    <property type="project" value="TreeGrafter"/>
</dbReference>
<reference evidence="3 4" key="1">
    <citation type="journal article" date="2010" name="Science">
        <title>Genome expansion and gene loss in powdery mildew fungi reveal tradeoffs in extreme parasitism.</title>
        <authorList>
            <person name="Spanu P.D."/>
            <person name="Abbott J.C."/>
            <person name="Amselem J."/>
            <person name="Burgis T.A."/>
            <person name="Soanes D.M."/>
            <person name="Stueber K."/>
            <person name="Ver Loren van Themaat E."/>
            <person name="Brown J.K.M."/>
            <person name="Butcher S.A."/>
            <person name="Gurr S.J."/>
            <person name="Lebrun M.-H."/>
            <person name="Ridout C.J."/>
            <person name="Schulze-Lefert P."/>
            <person name="Talbot N.J."/>
            <person name="Ahmadinejad N."/>
            <person name="Ametz C."/>
            <person name="Barton G.R."/>
            <person name="Benjdia M."/>
            <person name="Bidzinski P."/>
            <person name="Bindschedler L.V."/>
            <person name="Both M."/>
            <person name="Brewer M.T."/>
            <person name="Cadle-Davidson L."/>
            <person name="Cadle-Davidson M.M."/>
            <person name="Collemare J."/>
            <person name="Cramer R."/>
            <person name="Frenkel O."/>
            <person name="Godfrey D."/>
            <person name="Harriman J."/>
            <person name="Hoede C."/>
            <person name="King B.C."/>
            <person name="Klages S."/>
            <person name="Kleemann J."/>
            <person name="Knoll D."/>
            <person name="Koti P.S."/>
            <person name="Kreplak J."/>
            <person name="Lopez-Ruiz F.J."/>
            <person name="Lu X."/>
            <person name="Maekawa T."/>
            <person name="Mahanil S."/>
            <person name="Micali C."/>
            <person name="Milgroom M.G."/>
            <person name="Montana G."/>
            <person name="Noir S."/>
            <person name="O'Connell R.J."/>
            <person name="Oberhaensli S."/>
            <person name="Parlange F."/>
            <person name="Pedersen C."/>
            <person name="Quesneville H."/>
            <person name="Reinhardt R."/>
            <person name="Rott M."/>
            <person name="Sacristan S."/>
            <person name="Schmidt S.M."/>
            <person name="Schoen M."/>
            <person name="Skamnioti P."/>
            <person name="Sommer H."/>
            <person name="Stephens A."/>
            <person name="Takahara H."/>
            <person name="Thordal-Christensen H."/>
            <person name="Vigouroux M."/>
            <person name="Wessling R."/>
            <person name="Wicker T."/>
            <person name="Panstruga R."/>
        </authorList>
    </citation>
    <scope>NUCLEOTIDE SEQUENCE [LARGE SCALE GENOMIC DNA]</scope>
    <source>
        <strain evidence="3">DH14</strain>
    </source>
</reference>
<dbReference type="STRING" id="546991.N1JBW2"/>
<accession>N1JBW2</accession>
<dbReference type="InterPro" id="IPR055429">
    <property type="entry name" value="TRAPPC13_M"/>
</dbReference>
<feature type="domain" description="Trafficking protein particle complex subunit 13 N-terminal" evidence="1">
    <location>
        <begin position="17"/>
        <end position="213"/>
    </location>
</feature>
<proteinExistence type="predicted"/>
<evidence type="ECO:0000313" key="4">
    <source>
        <dbReference type="Proteomes" id="UP000015441"/>
    </source>
</evidence>
<dbReference type="HOGENOM" id="CLU_027041_1_1_1"/>
<keyword evidence="4" id="KW-1185">Reference proteome</keyword>